<organism evidence="5 6">
    <name type="scientific">Methanosalsum zhilinae (strain DSM 4017 / NBRC 107636 / OCM 62 / WeN5)</name>
    <name type="common">Methanohalophilus zhilinae</name>
    <dbReference type="NCBI Taxonomy" id="679901"/>
    <lineage>
        <taxon>Archaea</taxon>
        <taxon>Methanobacteriati</taxon>
        <taxon>Methanobacteriota</taxon>
        <taxon>Stenosarchaea group</taxon>
        <taxon>Methanomicrobia</taxon>
        <taxon>Methanosarcinales</taxon>
        <taxon>Methanosarcinaceae</taxon>
        <taxon>Methanosalsum</taxon>
    </lineage>
</organism>
<dbReference type="HAMAP" id="MF_01326_A">
    <property type="entry name" value="Ribosomal_uL24_A"/>
    <property type="match status" value="1"/>
</dbReference>
<dbReference type="STRING" id="679901.Mzhil_1218"/>
<dbReference type="HOGENOM" id="CLU_093240_2_1_2"/>
<accession>F7XMQ2</accession>
<dbReference type="PANTHER" id="PTHR11143">
    <property type="entry name" value="60S RIBOSOMAL PROTEIN L26 FAMILY MEMBER"/>
    <property type="match status" value="1"/>
</dbReference>
<comment type="function">
    <text evidence="4">One of two assembly initiator proteins, it binds directly to the 5'-end of the 23S rRNA, where it nucleates assembly of the 50S subunit.</text>
</comment>
<dbReference type="RefSeq" id="WP_013898509.1">
    <property type="nucleotide sequence ID" value="NC_015676.1"/>
</dbReference>
<keyword evidence="2 4" id="KW-0689">Ribosomal protein</keyword>
<evidence type="ECO:0000313" key="5">
    <source>
        <dbReference type="EMBL" id="AEH61072.1"/>
    </source>
</evidence>
<dbReference type="Gene3D" id="2.30.30.30">
    <property type="match status" value="1"/>
</dbReference>
<comment type="subunit">
    <text evidence="4">Part of the 50S ribosomal subunit.</text>
</comment>
<dbReference type="GeneID" id="10822853"/>
<evidence type="ECO:0000313" key="6">
    <source>
        <dbReference type="Proteomes" id="UP000006622"/>
    </source>
</evidence>
<proteinExistence type="inferred from homology"/>
<dbReference type="OrthoDB" id="10899at2157"/>
<gene>
    <name evidence="4" type="primary">rpl24</name>
    <name evidence="5" type="ordered locus">Mzhil_1218</name>
</gene>
<dbReference type="NCBIfam" id="TIGR01080">
    <property type="entry name" value="rplX_A_E"/>
    <property type="match status" value="1"/>
</dbReference>
<comment type="similarity">
    <text evidence="1 4">Belongs to the universal ribosomal protein uL24 family.</text>
</comment>
<keyword evidence="6" id="KW-1185">Reference proteome</keyword>
<dbReference type="InterPro" id="IPR008991">
    <property type="entry name" value="Translation_prot_SH3-like_sf"/>
</dbReference>
<keyword evidence="4" id="KW-0699">rRNA-binding</keyword>
<keyword evidence="3 4" id="KW-0687">Ribonucleoprotein</keyword>
<reference evidence="5 6" key="1">
    <citation type="submission" date="2010-07" db="EMBL/GenBank/DDBJ databases">
        <title>The complete genome of Methanosalsum zhilinae DSM 4017.</title>
        <authorList>
            <consortium name="US DOE Joint Genome Institute (JGI-PGF)"/>
            <person name="Lucas S."/>
            <person name="Copeland A."/>
            <person name="Lapidus A."/>
            <person name="Glavina del Rio T."/>
            <person name="Dalin E."/>
            <person name="Tice H."/>
            <person name="Bruce D."/>
            <person name="Goodwin L."/>
            <person name="Pitluck S."/>
            <person name="Kyrpides N."/>
            <person name="Mavromatis K."/>
            <person name="Ovchinnikova G."/>
            <person name="Daligault H."/>
            <person name="Detter J.C."/>
            <person name="Han C."/>
            <person name="Tapia R."/>
            <person name="Larimer F."/>
            <person name="Land M."/>
            <person name="Hauser L."/>
            <person name="Markowitz V."/>
            <person name="Cheng J.-F."/>
            <person name="Hugenholtz P."/>
            <person name="Woyke T."/>
            <person name="Wu D."/>
            <person name="Spring S."/>
            <person name="Schueler E."/>
            <person name="Brambilla E."/>
            <person name="Klenk H.-P."/>
            <person name="Eisen J.A."/>
        </authorList>
    </citation>
    <scope>NUCLEOTIDE SEQUENCE [LARGE SCALE GENOMIC DNA]</scope>
    <source>
        <strain evidence="6">DSM 4017 / NBRC 107636 / OCM 62 / WeN5</strain>
    </source>
</reference>
<dbReference type="KEGG" id="mzh:Mzhil_1218"/>
<dbReference type="CDD" id="cd06089">
    <property type="entry name" value="KOW_RPL26"/>
    <property type="match status" value="1"/>
</dbReference>
<dbReference type="GO" id="GO:0006412">
    <property type="term" value="P:translation"/>
    <property type="evidence" value="ECO:0007669"/>
    <property type="project" value="UniProtKB-UniRule"/>
</dbReference>
<evidence type="ECO:0000256" key="3">
    <source>
        <dbReference type="ARBA" id="ARBA00023274"/>
    </source>
</evidence>
<comment type="function">
    <text evidence="4">Located at the polypeptide exit tunnel on the outside of the subunit.</text>
</comment>
<dbReference type="InterPro" id="IPR041988">
    <property type="entry name" value="Ribosomal_uL24_KOW"/>
</dbReference>
<evidence type="ECO:0000256" key="4">
    <source>
        <dbReference type="HAMAP-Rule" id="MF_01326"/>
    </source>
</evidence>
<dbReference type="GO" id="GO:0019843">
    <property type="term" value="F:rRNA binding"/>
    <property type="evidence" value="ECO:0007669"/>
    <property type="project" value="UniProtKB-UniRule"/>
</dbReference>
<dbReference type="Pfam" id="PF16906">
    <property type="entry name" value="Ribosomal_L26"/>
    <property type="match status" value="1"/>
</dbReference>
<dbReference type="GO" id="GO:0003735">
    <property type="term" value="F:structural constituent of ribosome"/>
    <property type="evidence" value="ECO:0007669"/>
    <property type="project" value="UniProtKB-UniRule"/>
</dbReference>
<dbReference type="SUPFAM" id="SSF50104">
    <property type="entry name" value="Translation proteins SH3-like domain"/>
    <property type="match status" value="1"/>
</dbReference>
<dbReference type="InterPro" id="IPR005825">
    <property type="entry name" value="Ribosomal_uL24_CS"/>
</dbReference>
<name>F7XMQ2_METZD</name>
<sequence length="117" mass="13069">MVSKQPRKQRKGRYNAPLHIRQKYLRAPLSKDLREKYGRKSARVAVGDTVKIACGDYAGITGEVEEVSLKRGTLSVEGAISIKADGTEVARPIHPSNVIITKLELKDEKRKSRLSKK</sequence>
<dbReference type="PROSITE" id="PS01108">
    <property type="entry name" value="RIBOSOMAL_L24"/>
    <property type="match status" value="1"/>
</dbReference>
<evidence type="ECO:0000256" key="2">
    <source>
        <dbReference type="ARBA" id="ARBA00022980"/>
    </source>
</evidence>
<dbReference type="InterPro" id="IPR014722">
    <property type="entry name" value="Rib_uL2_dom2"/>
</dbReference>
<dbReference type="GO" id="GO:0015934">
    <property type="term" value="C:large ribosomal subunit"/>
    <property type="evidence" value="ECO:0007669"/>
    <property type="project" value="UniProtKB-UniRule"/>
</dbReference>
<dbReference type="Proteomes" id="UP000006622">
    <property type="component" value="Chromosome"/>
</dbReference>
<protein>
    <recommendedName>
        <fullName evidence="4">Large ribosomal subunit protein uL24</fullName>
    </recommendedName>
</protein>
<evidence type="ECO:0000256" key="1">
    <source>
        <dbReference type="ARBA" id="ARBA00010618"/>
    </source>
</evidence>
<dbReference type="AlphaFoldDB" id="F7XMQ2"/>
<dbReference type="EMBL" id="CP002101">
    <property type="protein sequence ID" value="AEH61072.1"/>
    <property type="molecule type" value="Genomic_DNA"/>
</dbReference>
<keyword evidence="4" id="KW-0694">RNA-binding</keyword>
<dbReference type="InterPro" id="IPR005756">
    <property type="entry name" value="Ribosomal_uL24_euk/arc"/>
</dbReference>